<protein>
    <submittedName>
        <fullName evidence="2">Uncharacterized protein</fullName>
    </submittedName>
</protein>
<feature type="region of interest" description="Disordered" evidence="1">
    <location>
        <begin position="1"/>
        <end position="95"/>
    </location>
</feature>
<dbReference type="AlphaFoldDB" id="A0A1B6CDV2"/>
<evidence type="ECO:0000256" key="1">
    <source>
        <dbReference type="SAM" id="MobiDB-lite"/>
    </source>
</evidence>
<evidence type="ECO:0000313" key="2">
    <source>
        <dbReference type="EMBL" id="JAS11629.1"/>
    </source>
</evidence>
<sequence>QGSPQIQDFLSPPFPSNPEPPKHRFQSIQVPSNFAKSQTSQNLRAQNVQHSVIRQSQTKQQPQFTINIDNTKVQRDQSAPRQSIRTVQQPSQVQQLPQSFRVQEVQERFPLQPEQPQTVVSFQGGQQGRSQFQLQGSPQIQDFLSPPFPSNPEPPKHRFQSIQVPSNFAKSQTSQNLRAQNVQHSVIRQSQTKQQPQFTINIDNTKVQRDQSAPRQSIRTVQQPSQVQQLPQSFRVQEVQERFPLQPEQPQTVVSFQGGQQGRSQFQLQGSPQIQ</sequence>
<feature type="region of interest" description="Disordered" evidence="1">
    <location>
        <begin position="123"/>
        <end position="159"/>
    </location>
</feature>
<feature type="compositionally biased region" description="Polar residues" evidence="1">
    <location>
        <begin position="26"/>
        <end position="86"/>
    </location>
</feature>
<feature type="region of interest" description="Disordered" evidence="1">
    <location>
        <begin position="172"/>
        <end position="229"/>
    </location>
</feature>
<feature type="non-terminal residue" evidence="2">
    <location>
        <position position="1"/>
    </location>
</feature>
<gene>
    <name evidence="2" type="ORF">g.822</name>
</gene>
<proteinExistence type="predicted"/>
<dbReference type="EMBL" id="GEDC01025669">
    <property type="protein sequence ID" value="JAS11629.1"/>
    <property type="molecule type" value="Transcribed_RNA"/>
</dbReference>
<feature type="compositionally biased region" description="Low complexity" evidence="1">
    <location>
        <begin position="255"/>
        <end position="275"/>
    </location>
</feature>
<accession>A0A1B6CDV2</accession>
<feature type="region of interest" description="Disordered" evidence="1">
    <location>
        <begin position="241"/>
        <end position="275"/>
    </location>
</feature>
<feature type="non-terminal residue" evidence="2">
    <location>
        <position position="275"/>
    </location>
</feature>
<name>A0A1B6CDV2_9HEMI</name>
<organism evidence="2">
    <name type="scientific">Clastoptera arizonana</name>
    <name type="common">Arizona spittle bug</name>
    <dbReference type="NCBI Taxonomy" id="38151"/>
    <lineage>
        <taxon>Eukaryota</taxon>
        <taxon>Metazoa</taxon>
        <taxon>Ecdysozoa</taxon>
        <taxon>Arthropoda</taxon>
        <taxon>Hexapoda</taxon>
        <taxon>Insecta</taxon>
        <taxon>Pterygota</taxon>
        <taxon>Neoptera</taxon>
        <taxon>Paraneoptera</taxon>
        <taxon>Hemiptera</taxon>
        <taxon>Auchenorrhyncha</taxon>
        <taxon>Cercopoidea</taxon>
        <taxon>Clastopteridae</taxon>
        <taxon>Clastoptera</taxon>
    </lineage>
</organism>
<feature type="compositionally biased region" description="Low complexity" evidence="1">
    <location>
        <begin position="123"/>
        <end position="137"/>
    </location>
</feature>
<reference evidence="2" key="1">
    <citation type="submission" date="2015-12" db="EMBL/GenBank/DDBJ databases">
        <title>De novo transcriptome assembly of four potential Pierce s Disease insect vectors from Arizona vineyards.</title>
        <authorList>
            <person name="Tassone E.E."/>
        </authorList>
    </citation>
    <scope>NUCLEOTIDE SEQUENCE</scope>
</reference>
<feature type="compositionally biased region" description="Polar residues" evidence="1">
    <location>
        <begin position="172"/>
        <end position="220"/>
    </location>
</feature>